<proteinExistence type="predicted"/>
<dbReference type="EMBL" id="CP136600">
    <property type="protein sequence ID" value="WOH37429.1"/>
    <property type="molecule type" value="Genomic_DNA"/>
</dbReference>
<reference evidence="1 2" key="1">
    <citation type="submission" date="2023-09" db="EMBL/GenBank/DDBJ databases">
        <authorList>
            <person name="Qi X."/>
        </authorList>
    </citation>
    <scope>NUCLEOTIDE SEQUENCE [LARGE SCALE GENOMIC DNA]</scope>
    <source>
        <strain evidence="1 2">S1-1</strain>
    </source>
</reference>
<evidence type="ECO:0000313" key="2">
    <source>
        <dbReference type="Proteomes" id="UP001301442"/>
    </source>
</evidence>
<accession>A0ABZ0GP03</accession>
<organism evidence="1 2">
    <name type="scientific">Thalassotalea fonticola</name>
    <dbReference type="NCBI Taxonomy" id="3065649"/>
    <lineage>
        <taxon>Bacteria</taxon>
        <taxon>Pseudomonadati</taxon>
        <taxon>Pseudomonadota</taxon>
        <taxon>Gammaproteobacteria</taxon>
        <taxon>Alteromonadales</taxon>
        <taxon>Colwelliaceae</taxon>
        <taxon>Thalassotalea</taxon>
    </lineage>
</organism>
<gene>
    <name evidence="1" type="ORF">RI844_19040</name>
</gene>
<evidence type="ECO:0000313" key="1">
    <source>
        <dbReference type="EMBL" id="WOH37429.1"/>
    </source>
</evidence>
<keyword evidence="2" id="KW-1185">Reference proteome</keyword>
<dbReference type="RefSeq" id="WP_348396219.1">
    <property type="nucleotide sequence ID" value="NZ_CP136600.1"/>
</dbReference>
<protein>
    <submittedName>
        <fullName evidence="1">Uncharacterized protein</fullName>
    </submittedName>
</protein>
<name>A0ABZ0GP03_9GAMM</name>
<dbReference type="Proteomes" id="UP001301442">
    <property type="component" value="Chromosome"/>
</dbReference>
<sequence>MSIAKKPSLGRIRAAQLLFQHVEAMELHYASKLLNTGAMIRLDLFDYEVLH</sequence>